<sequence>MKRSLFGLAAALLMASTAQATEFVPPKGVDYLPPYALRSPIFVPEHKRPVLARSAEEMIETQIGQPARILMVSLFAETDGSYTYCGVYGTLGSSAVFIMNTGDKARTHEGRLYNRNIGKEMLGAFGCADKTNGVTLR</sequence>
<gene>
    <name evidence="1" type="ORF">CcrBL9_gp255c</name>
</gene>
<reference evidence="2" key="1">
    <citation type="submission" date="2018-07" db="EMBL/GenBank/DDBJ databases">
        <title>Giant CbK-like Caulobacter bacteriophages have genetically divergent genomes.</title>
        <authorList>
            <person name="Wilson K.M."/>
            <person name="Ely B."/>
        </authorList>
    </citation>
    <scope>NUCLEOTIDE SEQUENCE [LARGE SCALE GENOMIC DNA]</scope>
</reference>
<dbReference type="EMBL" id="MH588546">
    <property type="protein sequence ID" value="AXQ69279.1"/>
    <property type="molecule type" value="Genomic_DNA"/>
</dbReference>
<reference evidence="1 2" key="2">
    <citation type="submission" date="2018-09" db="EMBL/GenBank/DDBJ databases">
        <title>Giant CbK-like Caulobacter bacteriophages have genetically divergent genomes.</title>
        <authorList>
            <person name="Wilson K."/>
            <person name="Ely B."/>
        </authorList>
    </citation>
    <scope>NUCLEOTIDE SEQUENCE [LARGE SCALE GENOMIC DNA]</scope>
</reference>
<evidence type="ECO:0000313" key="2">
    <source>
        <dbReference type="Proteomes" id="UP000259421"/>
    </source>
</evidence>
<accession>A0A385EF15</accession>
<name>A0A385EF15_9CAUD</name>
<evidence type="ECO:0000313" key="1">
    <source>
        <dbReference type="EMBL" id="AXQ69279.1"/>
    </source>
</evidence>
<keyword evidence="2" id="KW-1185">Reference proteome</keyword>
<protein>
    <submittedName>
        <fullName evidence="1">Uncharacterized protein</fullName>
    </submittedName>
</protein>
<organism evidence="1 2">
    <name type="scientific">Caulobacter phage CcrBL9</name>
    <dbReference type="NCBI Taxonomy" id="2283270"/>
    <lineage>
        <taxon>Viruses</taxon>
        <taxon>Duplodnaviria</taxon>
        <taxon>Heunggongvirae</taxon>
        <taxon>Uroviricota</taxon>
        <taxon>Caudoviricetes</taxon>
        <taxon>Jeanschmidtviridae</taxon>
        <taxon>Bertelyvirus</taxon>
        <taxon>Bertelyvirus BL9</taxon>
    </lineage>
</organism>
<dbReference type="Proteomes" id="UP000259421">
    <property type="component" value="Segment"/>
</dbReference>
<proteinExistence type="predicted"/>